<evidence type="ECO:0000259" key="2">
    <source>
        <dbReference type="PROSITE" id="PS50093"/>
    </source>
</evidence>
<dbReference type="AlphaFoldDB" id="A4C1Y0"/>
<feature type="domain" description="PKD" evidence="2">
    <location>
        <begin position="66"/>
        <end position="110"/>
    </location>
</feature>
<dbReference type="eggNOG" id="COG3291">
    <property type="taxonomic scope" value="Bacteria"/>
</dbReference>
<reference evidence="3 4" key="1">
    <citation type="submission" date="2006-02" db="EMBL/GenBank/DDBJ databases">
        <authorList>
            <person name="Murray A."/>
            <person name="Staley J."/>
            <person name="Ferriera S."/>
            <person name="Johnson J."/>
            <person name="Kravitz S."/>
            <person name="Halpern A."/>
            <person name="Remington K."/>
            <person name="Beeson K."/>
            <person name="Tran B."/>
            <person name="Rogers Y.-H."/>
            <person name="Friedman R."/>
            <person name="Venter J.C."/>
        </authorList>
    </citation>
    <scope>NUCLEOTIDE SEQUENCE [LARGE SCALE GENOMIC DNA]</scope>
    <source>
        <strain evidence="3 4">23-P</strain>
    </source>
</reference>
<gene>
    <name evidence="3" type="ORF">PI23P_12387</name>
</gene>
<keyword evidence="1" id="KW-0732">Signal</keyword>
<dbReference type="SUPFAM" id="SSF49299">
    <property type="entry name" value="PKD domain"/>
    <property type="match status" value="1"/>
</dbReference>
<dbReference type="OrthoDB" id="1150003at2"/>
<dbReference type="PROSITE" id="PS51257">
    <property type="entry name" value="PROKAR_LIPOPROTEIN"/>
    <property type="match status" value="1"/>
</dbReference>
<dbReference type="InterPro" id="IPR000601">
    <property type="entry name" value="PKD_dom"/>
</dbReference>
<keyword evidence="4" id="KW-1185">Reference proteome</keyword>
<dbReference type="HOGENOM" id="CLU_1011417_0_0_10"/>
<sequence length="275" mass="29662">MKAIKFRSKFLILGLILIFLSCNEQADVVVPPQSEDAAYLFSFDTTNPNKVLFTANPDVKTWYTHWDFGDNSSSEGVEASKIYLKKGDYNVRFKVFTEGGEAESTQTIVINEDFQGPNILKNGAFDGSNSWNVLSISDGVAVSFDNDNAHFTGGSWGQVGIYQAVDIVANNLYQISMDIKGGPLSDSWFEVYVGMAVPEQGSEYAGGGIRMGLNTWGGCGNDPFEGDFSEVSCGGTGATFKFPTAGTAYLVIRGGGSDYGDNGVMIDNIAIRSLE</sequence>
<dbReference type="PROSITE" id="PS50093">
    <property type="entry name" value="PKD"/>
    <property type="match status" value="1"/>
</dbReference>
<dbReference type="EMBL" id="AAOG01000003">
    <property type="protein sequence ID" value="EAR12133.1"/>
    <property type="molecule type" value="Genomic_DNA"/>
</dbReference>
<organism evidence="3 4">
    <name type="scientific">Polaribacter irgensii 23-P</name>
    <dbReference type="NCBI Taxonomy" id="313594"/>
    <lineage>
        <taxon>Bacteria</taxon>
        <taxon>Pseudomonadati</taxon>
        <taxon>Bacteroidota</taxon>
        <taxon>Flavobacteriia</taxon>
        <taxon>Flavobacteriales</taxon>
        <taxon>Flavobacteriaceae</taxon>
    </lineage>
</organism>
<evidence type="ECO:0000256" key="1">
    <source>
        <dbReference type="SAM" id="SignalP"/>
    </source>
</evidence>
<dbReference type="InterPro" id="IPR013783">
    <property type="entry name" value="Ig-like_fold"/>
</dbReference>
<dbReference type="Gene3D" id="2.60.40.10">
    <property type="entry name" value="Immunoglobulins"/>
    <property type="match status" value="1"/>
</dbReference>
<dbReference type="STRING" id="313594.PI23P_12387"/>
<evidence type="ECO:0000313" key="4">
    <source>
        <dbReference type="Proteomes" id="UP000003053"/>
    </source>
</evidence>
<dbReference type="Proteomes" id="UP000003053">
    <property type="component" value="Unassembled WGS sequence"/>
</dbReference>
<evidence type="ECO:0000313" key="3">
    <source>
        <dbReference type="EMBL" id="EAR12133.1"/>
    </source>
</evidence>
<dbReference type="SMART" id="SM00089">
    <property type="entry name" value="PKD"/>
    <property type="match status" value="1"/>
</dbReference>
<feature type="signal peptide" evidence="1">
    <location>
        <begin position="1"/>
        <end position="26"/>
    </location>
</feature>
<proteinExistence type="predicted"/>
<dbReference type="Pfam" id="PF18911">
    <property type="entry name" value="PKD_4"/>
    <property type="match status" value="1"/>
</dbReference>
<name>A4C1Y0_9FLAO</name>
<comment type="caution">
    <text evidence="3">The sequence shown here is derived from an EMBL/GenBank/DDBJ whole genome shotgun (WGS) entry which is preliminary data.</text>
</comment>
<feature type="chain" id="PRO_5002667015" description="PKD domain-containing protein" evidence="1">
    <location>
        <begin position="27"/>
        <end position="275"/>
    </location>
</feature>
<dbReference type="InterPro" id="IPR035986">
    <property type="entry name" value="PKD_dom_sf"/>
</dbReference>
<dbReference type="CDD" id="cd00146">
    <property type="entry name" value="PKD"/>
    <property type="match status" value="1"/>
</dbReference>
<accession>A4C1Y0</accession>
<dbReference type="RefSeq" id="WP_004571097.1">
    <property type="nucleotide sequence ID" value="NZ_CH724148.1"/>
</dbReference>
<dbReference type="Gene3D" id="2.60.120.260">
    <property type="entry name" value="Galactose-binding domain-like"/>
    <property type="match status" value="1"/>
</dbReference>
<dbReference type="InterPro" id="IPR022409">
    <property type="entry name" value="PKD/Chitinase_dom"/>
</dbReference>
<protein>
    <recommendedName>
        <fullName evidence="2">PKD domain-containing protein</fullName>
    </recommendedName>
</protein>